<feature type="signal peptide" evidence="1">
    <location>
        <begin position="1"/>
        <end position="24"/>
    </location>
</feature>
<evidence type="ECO:0000256" key="1">
    <source>
        <dbReference type="SAM" id="SignalP"/>
    </source>
</evidence>
<keyword evidence="1" id="KW-0732">Signal</keyword>
<proteinExistence type="predicted"/>
<reference evidence="2 3" key="1">
    <citation type="submission" date="2020-04" db="EMBL/GenBank/DDBJ databases">
        <title>Chryseobacterium sp. RP-3-3 sp. nov., isolated from Jeju soil.</title>
        <authorList>
            <person name="Dahal R.H."/>
        </authorList>
    </citation>
    <scope>NUCLEOTIDE SEQUENCE [LARGE SCALE GENOMIC DNA]</scope>
    <source>
        <strain evidence="2 3">RP-3-3</strain>
    </source>
</reference>
<comment type="caution">
    <text evidence="2">The sequence shown here is derived from an EMBL/GenBank/DDBJ whole genome shotgun (WGS) entry which is preliminary data.</text>
</comment>
<protein>
    <recommendedName>
        <fullName evidence="4">YD repeat-containing protein</fullName>
    </recommendedName>
</protein>
<feature type="chain" id="PRO_5031341256" description="YD repeat-containing protein" evidence="1">
    <location>
        <begin position="25"/>
        <end position="1066"/>
    </location>
</feature>
<gene>
    <name evidence="2" type="ORF">HHL23_15445</name>
</gene>
<dbReference type="RefSeq" id="WP_169235694.1">
    <property type="nucleotide sequence ID" value="NZ_JABBGI010000020.1"/>
</dbReference>
<dbReference type="EMBL" id="JABBGI010000020">
    <property type="protein sequence ID" value="NML71184.1"/>
    <property type="molecule type" value="Genomic_DNA"/>
</dbReference>
<keyword evidence="3" id="KW-1185">Reference proteome</keyword>
<dbReference type="Gene3D" id="2.180.10.10">
    <property type="entry name" value="RHS repeat-associated core"/>
    <property type="match status" value="1"/>
</dbReference>
<sequence>MKRKIILSFIVLAYSIGYSQSVNSSDSKYNLTIKSPDAAQLSKHTDMPTSTHTGSVGVDIPLYTIKVGDYTLPISLKYHASGVKVKETASKVGLGWSLSIGGISLSKQIFGAEDKGKIPYINPISFNPVPSNPTDYDLAMKATGFNGLAKYDTQPDIYSYVAGSSSGEFYFDSLGKIIQIPYSTVKIEDSFTVTDNGGVKYYFIPGNQILNIGGSAPSPDDTHTTDFVISKIVLTSGKEIKFNYSSTNYSYLSNYYKGLKIPRACSVQNGITYEEFATKTNVLSENVLQSIDFEGNTIKFLYTGREDINNGLSLNKVEIRNTNNALVEDYSLIKEYFVSGDSPSIFDYWSELPYTTKRLKLKEVVNNKNNSKYRLQYYEDNPLPNRLSDQTDHVGFYNGKVINTGIPYVEYGDQRYGNGDNKNPDINYAISGSLKEIQYPTGGKMEFQYELDDFYFEGIETQIEKKNFMISNLEPLGSIFSVNSDANSVYFKITFQSSANPDDSDQVNLPEGPHFVGELLDNNNTVLKTFLINKDYEITEDKKPSYKIRIRNVGNVATTHYATLNAQWFEKTSQNKQYNKSVGGIRVQKIKKIDAGNITNETEFIYKDENNKSTGVYMADDINYSYIQEVAEDQNTGASCEQLVISNSGNFNIATINGKPTIYNKVTSRVKNLNNSSENYEIIDEYLNRSHTNPKNARSPLFTYANNQFARGVLLNRKYYNSNKKLVKKDSMIYEFDNHFNQLSSDYSANFPNIPIRPYFIGLKSSSCSMYDINGSCQSRSPVFYVERYEITSAWVKKMMAVSTNYLEGKSLNEITNYLYDFSYKHINPLTIDIRFPDSNSQTQYQYAHEKGNQLMISKNMIGIPLETSTTQTLGTNIKTLSRTETIYPKTVAEITNNSSSLGLPLSVLSYDLQNNAPSTEVTYDKYDSKGNLQQYTTKDGTSTTIIWGYNQTQPIAKIGGAKLAGISQALIDNIVNESINDGQLGTDASEQSLISALDLFRNNSALSAYQVSTYSYDQLVGVRSITPPSGIREFYIYDTANRLKEVRENDSNGKVLKEYQYNYKN</sequence>
<evidence type="ECO:0000313" key="3">
    <source>
        <dbReference type="Proteomes" id="UP000544054"/>
    </source>
</evidence>
<evidence type="ECO:0008006" key="4">
    <source>
        <dbReference type="Google" id="ProtNLM"/>
    </source>
</evidence>
<organism evidence="2 3">
    <name type="scientific">Chryseobacterium antibioticum</name>
    <dbReference type="NCBI Taxonomy" id="2728847"/>
    <lineage>
        <taxon>Bacteria</taxon>
        <taxon>Pseudomonadati</taxon>
        <taxon>Bacteroidota</taxon>
        <taxon>Flavobacteriia</taxon>
        <taxon>Flavobacteriales</taxon>
        <taxon>Weeksellaceae</taxon>
        <taxon>Chryseobacterium group</taxon>
        <taxon>Chryseobacterium</taxon>
    </lineage>
</organism>
<evidence type="ECO:0000313" key="2">
    <source>
        <dbReference type="EMBL" id="NML71184.1"/>
    </source>
</evidence>
<dbReference type="AlphaFoldDB" id="A0A7Y0APP8"/>
<accession>A0A7Y0APP8</accession>
<dbReference type="Proteomes" id="UP000544054">
    <property type="component" value="Unassembled WGS sequence"/>
</dbReference>
<name>A0A7Y0APP8_9FLAO</name>